<accession>A0ABD5MBP9</accession>
<dbReference type="PANTHER" id="PTHR43711:SF1">
    <property type="entry name" value="HISTIDINE KINASE 1"/>
    <property type="match status" value="1"/>
</dbReference>
<comment type="caution">
    <text evidence="10">The sequence shown here is derived from an EMBL/GenBank/DDBJ whole genome shotgun (WGS) entry which is preliminary data.</text>
</comment>
<dbReference type="EMBL" id="JBEDNY010000005">
    <property type="protein sequence ID" value="MEZ3165065.1"/>
    <property type="molecule type" value="Genomic_DNA"/>
</dbReference>
<dbReference type="SMART" id="SM00387">
    <property type="entry name" value="HATPase_c"/>
    <property type="match status" value="1"/>
</dbReference>
<evidence type="ECO:0000256" key="7">
    <source>
        <dbReference type="SAM" id="MobiDB-lite"/>
    </source>
</evidence>
<evidence type="ECO:0000259" key="8">
    <source>
        <dbReference type="PROSITE" id="PS50109"/>
    </source>
</evidence>
<feature type="domain" description="Histidine kinase" evidence="8">
    <location>
        <begin position="168"/>
        <end position="365"/>
    </location>
</feature>
<dbReference type="SUPFAM" id="SSF47384">
    <property type="entry name" value="Homodimeric domain of signal transducing histidine kinase"/>
    <property type="match status" value="1"/>
</dbReference>
<dbReference type="AlphaFoldDB" id="A0ABD5MBP9"/>
<dbReference type="Gene3D" id="3.30.565.10">
    <property type="entry name" value="Histidine kinase-like ATPase, C-terminal domain"/>
    <property type="match status" value="1"/>
</dbReference>
<gene>
    <name evidence="10" type="ORF">ABNG04_14525</name>
</gene>
<dbReference type="Pfam" id="PF13426">
    <property type="entry name" value="PAS_9"/>
    <property type="match status" value="1"/>
</dbReference>
<evidence type="ECO:0000256" key="3">
    <source>
        <dbReference type="ARBA" id="ARBA00022553"/>
    </source>
</evidence>
<dbReference type="SMART" id="SM00388">
    <property type="entry name" value="HisKA"/>
    <property type="match status" value="1"/>
</dbReference>
<dbReference type="Gene3D" id="3.30.450.20">
    <property type="entry name" value="PAS domain"/>
    <property type="match status" value="1"/>
</dbReference>
<evidence type="ECO:0000256" key="5">
    <source>
        <dbReference type="ARBA" id="ARBA00022777"/>
    </source>
</evidence>
<evidence type="ECO:0000313" key="10">
    <source>
        <dbReference type="EMBL" id="MEZ3165065.1"/>
    </source>
</evidence>
<keyword evidence="4 10" id="KW-0808">Transferase</keyword>
<evidence type="ECO:0000256" key="6">
    <source>
        <dbReference type="ARBA" id="ARBA00023012"/>
    </source>
</evidence>
<dbReference type="Gene3D" id="1.10.287.130">
    <property type="match status" value="1"/>
</dbReference>
<name>A0ABD5MBP9_9EURY</name>
<dbReference type="InterPro" id="IPR004358">
    <property type="entry name" value="Sig_transdc_His_kin-like_C"/>
</dbReference>
<protein>
    <recommendedName>
        <fullName evidence="2">histidine kinase</fullName>
        <ecNumber evidence="2">2.7.13.3</ecNumber>
    </recommendedName>
</protein>
<dbReference type="EC" id="2.7.13.3" evidence="2"/>
<dbReference type="PANTHER" id="PTHR43711">
    <property type="entry name" value="TWO-COMPONENT HISTIDINE KINASE"/>
    <property type="match status" value="1"/>
</dbReference>
<dbReference type="Pfam" id="PF00512">
    <property type="entry name" value="HisKA"/>
    <property type="match status" value="1"/>
</dbReference>
<dbReference type="InterPro" id="IPR003594">
    <property type="entry name" value="HATPase_dom"/>
</dbReference>
<dbReference type="PRINTS" id="PR00344">
    <property type="entry name" value="BCTRLSENSOR"/>
</dbReference>
<reference evidence="10 11" key="1">
    <citation type="submission" date="2024-06" db="EMBL/GenBank/DDBJ databases">
        <title>Halorubrum miltondacostae sp. nov., a potential PHA producer isolated from an inland solar saltern in Rio Maior, Portugal.</title>
        <authorList>
            <person name="Albuquerque L."/>
            <person name="Viver T."/>
            <person name="Barroso C."/>
            <person name="Claudino R."/>
            <person name="Galvan M."/>
            <person name="Simoes G."/>
            <person name="Lobo Da Cunha A."/>
            <person name="Egas C."/>
        </authorList>
    </citation>
    <scope>NUCLEOTIDE SEQUENCE [LARGE SCALE GENOMIC DNA]</scope>
    <source>
        <strain evidence="10 11">RMP-11</strain>
    </source>
</reference>
<feature type="compositionally biased region" description="Basic and acidic residues" evidence="7">
    <location>
        <begin position="1"/>
        <end position="10"/>
    </location>
</feature>
<dbReference type="InterPro" id="IPR035965">
    <property type="entry name" value="PAS-like_dom_sf"/>
</dbReference>
<dbReference type="CDD" id="cd00130">
    <property type="entry name" value="PAS"/>
    <property type="match status" value="1"/>
</dbReference>
<keyword evidence="5 10" id="KW-0418">Kinase</keyword>
<proteinExistence type="predicted"/>
<evidence type="ECO:0000313" key="11">
    <source>
        <dbReference type="Proteomes" id="UP001567572"/>
    </source>
</evidence>
<dbReference type="InterPro" id="IPR036890">
    <property type="entry name" value="HATPase_C_sf"/>
</dbReference>
<dbReference type="CDD" id="cd00082">
    <property type="entry name" value="HisKA"/>
    <property type="match status" value="1"/>
</dbReference>
<feature type="domain" description="PAS" evidence="9">
    <location>
        <begin position="24"/>
        <end position="94"/>
    </location>
</feature>
<dbReference type="CDD" id="cd00075">
    <property type="entry name" value="HATPase"/>
    <property type="match status" value="1"/>
</dbReference>
<feature type="region of interest" description="Disordered" evidence="7">
    <location>
        <begin position="1"/>
        <end position="23"/>
    </location>
</feature>
<evidence type="ECO:0000256" key="4">
    <source>
        <dbReference type="ARBA" id="ARBA00022679"/>
    </source>
</evidence>
<dbReference type="GO" id="GO:0004673">
    <property type="term" value="F:protein histidine kinase activity"/>
    <property type="evidence" value="ECO:0007669"/>
    <property type="project" value="UniProtKB-EC"/>
</dbReference>
<dbReference type="GO" id="GO:0000160">
    <property type="term" value="P:phosphorelay signal transduction system"/>
    <property type="evidence" value="ECO:0007669"/>
    <property type="project" value="UniProtKB-KW"/>
</dbReference>
<dbReference type="NCBIfam" id="TIGR00229">
    <property type="entry name" value="sensory_box"/>
    <property type="match status" value="1"/>
</dbReference>
<evidence type="ECO:0000256" key="1">
    <source>
        <dbReference type="ARBA" id="ARBA00000085"/>
    </source>
</evidence>
<dbReference type="PROSITE" id="PS50112">
    <property type="entry name" value="PAS"/>
    <property type="match status" value="1"/>
</dbReference>
<dbReference type="InterPro" id="IPR005467">
    <property type="entry name" value="His_kinase_dom"/>
</dbReference>
<dbReference type="InterPro" id="IPR003661">
    <property type="entry name" value="HisK_dim/P_dom"/>
</dbReference>
<evidence type="ECO:0000259" key="9">
    <source>
        <dbReference type="PROSITE" id="PS50112"/>
    </source>
</evidence>
<dbReference type="InterPro" id="IPR000014">
    <property type="entry name" value="PAS"/>
</dbReference>
<sequence>MCEESTDGREGAAGSRAGDRRSPVEERYQKVFEHNNDAVMIVDFESESFVDVNPRACELLGYSREEFLSMDPEAIHPDDIARVRKEFISQIKTEGTGFTDDLTCVTKDGDEVPTEISGAALTPGDKNDAAADAEPKRMIAMLRDISERVQNRQELEQKVERLDRFASIVSHDLQNPVSVIQGHAELARQTGDSEHFDAIENAADRMEEMLSELLKLTREGDLVHERTEIDLAAMAQSVWADCDMAPATLEVESSTTFRADRDRLHELFVNLFENARDHGGPSTTLCVGVVDESEQNGFYVADNGTGVPAEDSDDIFEWGHTTTGDGTGFGLAIVAEIVEAHGWQIEVGESASGGARFEITGIAQYS</sequence>
<keyword evidence="3" id="KW-0597">Phosphoprotein</keyword>
<dbReference type="SMART" id="SM00091">
    <property type="entry name" value="PAS"/>
    <property type="match status" value="1"/>
</dbReference>
<evidence type="ECO:0000256" key="2">
    <source>
        <dbReference type="ARBA" id="ARBA00012438"/>
    </source>
</evidence>
<dbReference type="PROSITE" id="PS50109">
    <property type="entry name" value="HIS_KIN"/>
    <property type="match status" value="1"/>
</dbReference>
<dbReference type="InterPro" id="IPR036097">
    <property type="entry name" value="HisK_dim/P_sf"/>
</dbReference>
<dbReference type="RefSeq" id="WP_371163101.1">
    <property type="nucleotide sequence ID" value="NZ_JBEDNX010000007.1"/>
</dbReference>
<dbReference type="Pfam" id="PF02518">
    <property type="entry name" value="HATPase_c"/>
    <property type="match status" value="1"/>
</dbReference>
<organism evidence="10 11">
    <name type="scientific">Halorubrum miltondacostae</name>
    <dbReference type="NCBI Taxonomy" id="3076378"/>
    <lineage>
        <taxon>Archaea</taxon>
        <taxon>Methanobacteriati</taxon>
        <taxon>Methanobacteriota</taxon>
        <taxon>Stenosarchaea group</taxon>
        <taxon>Halobacteria</taxon>
        <taxon>Halobacteriales</taxon>
        <taxon>Haloferacaceae</taxon>
        <taxon>Halorubrum</taxon>
    </lineage>
</organism>
<dbReference type="SUPFAM" id="SSF55874">
    <property type="entry name" value="ATPase domain of HSP90 chaperone/DNA topoisomerase II/histidine kinase"/>
    <property type="match status" value="1"/>
</dbReference>
<dbReference type="Proteomes" id="UP001567572">
    <property type="component" value="Unassembled WGS sequence"/>
</dbReference>
<keyword evidence="6" id="KW-0902">Two-component regulatory system</keyword>
<keyword evidence="11" id="KW-1185">Reference proteome</keyword>
<dbReference type="SUPFAM" id="SSF55785">
    <property type="entry name" value="PYP-like sensor domain (PAS domain)"/>
    <property type="match status" value="1"/>
</dbReference>
<dbReference type="InterPro" id="IPR050736">
    <property type="entry name" value="Sensor_HK_Regulatory"/>
</dbReference>
<comment type="catalytic activity">
    <reaction evidence="1">
        <text>ATP + protein L-histidine = ADP + protein N-phospho-L-histidine.</text>
        <dbReference type="EC" id="2.7.13.3"/>
    </reaction>
</comment>